<dbReference type="NCBIfam" id="TIGR00188">
    <property type="entry name" value="rnpA"/>
    <property type="match status" value="1"/>
</dbReference>
<reference evidence="8 9" key="1">
    <citation type="submission" date="2019-02" db="EMBL/GenBank/DDBJ databases">
        <title>Deep-cultivation of Planctomycetes and their phenomic and genomic characterization uncovers novel biology.</title>
        <authorList>
            <person name="Wiegand S."/>
            <person name="Jogler M."/>
            <person name="Boedeker C."/>
            <person name="Pinto D."/>
            <person name="Vollmers J."/>
            <person name="Rivas-Marin E."/>
            <person name="Kohn T."/>
            <person name="Peeters S.H."/>
            <person name="Heuer A."/>
            <person name="Rast P."/>
            <person name="Oberbeckmann S."/>
            <person name="Bunk B."/>
            <person name="Jeske O."/>
            <person name="Meyerdierks A."/>
            <person name="Storesund J.E."/>
            <person name="Kallscheuer N."/>
            <person name="Luecker S."/>
            <person name="Lage O.M."/>
            <person name="Pohl T."/>
            <person name="Merkel B.J."/>
            <person name="Hornburger P."/>
            <person name="Mueller R.-W."/>
            <person name="Bruemmer F."/>
            <person name="Labrenz M."/>
            <person name="Spormann A.M."/>
            <person name="Op den Camp H."/>
            <person name="Overmann J."/>
            <person name="Amann R."/>
            <person name="Jetten M.S.M."/>
            <person name="Mascher T."/>
            <person name="Medema M.H."/>
            <person name="Devos D.P."/>
            <person name="Kaster A.-K."/>
            <person name="Ovreas L."/>
            <person name="Rohde M."/>
            <person name="Galperin M.Y."/>
            <person name="Jogler C."/>
        </authorList>
    </citation>
    <scope>NUCLEOTIDE SEQUENCE [LARGE SCALE GENOMIC DNA]</scope>
    <source>
        <strain evidence="8 9">Mal48</strain>
    </source>
</reference>
<dbReference type="InterPro" id="IPR014721">
    <property type="entry name" value="Ribsml_uS5_D2-typ_fold_subgr"/>
</dbReference>
<dbReference type="Proteomes" id="UP000315724">
    <property type="component" value="Chromosome"/>
</dbReference>
<dbReference type="InterPro" id="IPR000100">
    <property type="entry name" value="RNase_P"/>
</dbReference>
<dbReference type="PANTHER" id="PTHR33992:SF1">
    <property type="entry name" value="RIBONUCLEASE P PROTEIN COMPONENT"/>
    <property type="match status" value="1"/>
</dbReference>
<dbReference type="OrthoDB" id="9810867at2"/>
<evidence type="ECO:0000256" key="2">
    <source>
        <dbReference type="ARBA" id="ARBA00022722"/>
    </source>
</evidence>
<comment type="similarity">
    <text evidence="6">Belongs to the RnpA family.</text>
</comment>
<dbReference type="SUPFAM" id="SSF54211">
    <property type="entry name" value="Ribosomal protein S5 domain 2-like"/>
    <property type="match status" value="1"/>
</dbReference>
<sequence>MNDHENSERLKFPKFRRVRSSLDYQRIYSLKQRASNRTLLIFAARNDLGWSRIGLSVSKKNGNSIARHRIRRLLKEAFRLEQHRIPAGLDLILIPRPNSKATLQDYRQSIVELSERVEKSLR</sequence>
<name>A0A517QLM4_9PLAN</name>
<dbReference type="HAMAP" id="MF_00227">
    <property type="entry name" value="RNase_P"/>
    <property type="match status" value="1"/>
</dbReference>
<evidence type="ECO:0000256" key="6">
    <source>
        <dbReference type="HAMAP-Rule" id="MF_00227"/>
    </source>
</evidence>
<keyword evidence="9" id="KW-1185">Reference proteome</keyword>
<dbReference type="KEGG" id="tpol:Mal48_17820"/>
<comment type="catalytic activity">
    <reaction evidence="6">
        <text>Endonucleolytic cleavage of RNA, removing 5'-extranucleotides from tRNA precursor.</text>
        <dbReference type="EC" id="3.1.26.5"/>
    </reaction>
</comment>
<evidence type="ECO:0000313" key="9">
    <source>
        <dbReference type="Proteomes" id="UP000315724"/>
    </source>
</evidence>
<keyword evidence="2 6" id="KW-0540">Nuclease</keyword>
<evidence type="ECO:0000256" key="5">
    <source>
        <dbReference type="ARBA" id="ARBA00022884"/>
    </source>
</evidence>
<comment type="function">
    <text evidence="6">RNaseP catalyzes the removal of the 5'-leader sequence from pre-tRNA to produce the mature 5'-terminus. It can also cleave other RNA substrates such as 4.5S RNA. The protein component plays an auxiliary but essential role in vivo by binding to the 5'-leader sequence and broadening the substrate specificity of the ribozyme.</text>
</comment>
<dbReference type="EMBL" id="CP036267">
    <property type="protein sequence ID" value="QDT32535.1"/>
    <property type="molecule type" value="Genomic_DNA"/>
</dbReference>
<keyword evidence="4 6" id="KW-0378">Hydrolase</keyword>
<comment type="subunit">
    <text evidence="6">Consists of a catalytic RNA component (M1 or rnpB) and a protein subunit.</text>
</comment>
<dbReference type="EC" id="3.1.26.5" evidence="6 7"/>
<keyword evidence="1 6" id="KW-0819">tRNA processing</keyword>
<dbReference type="GO" id="GO:0000049">
    <property type="term" value="F:tRNA binding"/>
    <property type="evidence" value="ECO:0007669"/>
    <property type="project" value="UniProtKB-UniRule"/>
</dbReference>
<dbReference type="RefSeq" id="WP_145197861.1">
    <property type="nucleotide sequence ID" value="NZ_CP036267.1"/>
</dbReference>
<evidence type="ECO:0000256" key="7">
    <source>
        <dbReference type="NCBIfam" id="TIGR00188"/>
    </source>
</evidence>
<dbReference type="GO" id="GO:0030677">
    <property type="term" value="C:ribonuclease P complex"/>
    <property type="evidence" value="ECO:0007669"/>
    <property type="project" value="TreeGrafter"/>
</dbReference>
<dbReference type="AlphaFoldDB" id="A0A517QLM4"/>
<gene>
    <name evidence="6 8" type="primary">rnpA</name>
    <name evidence="8" type="ORF">Mal48_17820</name>
</gene>
<dbReference type="PANTHER" id="PTHR33992">
    <property type="entry name" value="RIBONUCLEASE P PROTEIN COMPONENT"/>
    <property type="match status" value="1"/>
</dbReference>
<dbReference type="GO" id="GO:0042781">
    <property type="term" value="F:3'-tRNA processing endoribonuclease activity"/>
    <property type="evidence" value="ECO:0007669"/>
    <property type="project" value="TreeGrafter"/>
</dbReference>
<protein>
    <recommendedName>
        <fullName evidence="6 7">Ribonuclease P protein component</fullName>
        <shortName evidence="6">RNase P protein</shortName>
        <shortName evidence="6">RNaseP protein</shortName>
        <ecNumber evidence="6 7">3.1.26.5</ecNumber>
    </recommendedName>
    <alternativeName>
        <fullName evidence="6">Protein C5</fullName>
    </alternativeName>
</protein>
<accession>A0A517QLM4</accession>
<evidence type="ECO:0000256" key="3">
    <source>
        <dbReference type="ARBA" id="ARBA00022759"/>
    </source>
</evidence>
<proteinExistence type="inferred from homology"/>
<dbReference type="Pfam" id="PF00825">
    <property type="entry name" value="Ribonuclease_P"/>
    <property type="match status" value="1"/>
</dbReference>
<keyword evidence="3 6" id="KW-0255">Endonuclease</keyword>
<evidence type="ECO:0000256" key="1">
    <source>
        <dbReference type="ARBA" id="ARBA00022694"/>
    </source>
</evidence>
<dbReference type="Gene3D" id="3.30.230.10">
    <property type="match status" value="1"/>
</dbReference>
<dbReference type="InterPro" id="IPR020568">
    <property type="entry name" value="Ribosomal_Su5_D2-typ_SF"/>
</dbReference>
<keyword evidence="5 6" id="KW-0694">RNA-binding</keyword>
<dbReference type="GO" id="GO:0001682">
    <property type="term" value="P:tRNA 5'-leader removal"/>
    <property type="evidence" value="ECO:0007669"/>
    <property type="project" value="UniProtKB-UniRule"/>
</dbReference>
<evidence type="ECO:0000256" key="4">
    <source>
        <dbReference type="ARBA" id="ARBA00022801"/>
    </source>
</evidence>
<organism evidence="8 9">
    <name type="scientific">Thalassoglobus polymorphus</name>
    <dbReference type="NCBI Taxonomy" id="2527994"/>
    <lineage>
        <taxon>Bacteria</taxon>
        <taxon>Pseudomonadati</taxon>
        <taxon>Planctomycetota</taxon>
        <taxon>Planctomycetia</taxon>
        <taxon>Planctomycetales</taxon>
        <taxon>Planctomycetaceae</taxon>
        <taxon>Thalassoglobus</taxon>
    </lineage>
</organism>
<evidence type="ECO:0000313" key="8">
    <source>
        <dbReference type="EMBL" id="QDT32535.1"/>
    </source>
</evidence>
<dbReference type="GO" id="GO:0004526">
    <property type="term" value="F:ribonuclease P activity"/>
    <property type="evidence" value="ECO:0007669"/>
    <property type="project" value="UniProtKB-UniRule"/>
</dbReference>